<comment type="pathway">
    <text evidence="1">Carbohydrate acid metabolism.</text>
</comment>
<dbReference type="GO" id="GO:0046316">
    <property type="term" value="F:gluconokinase activity"/>
    <property type="evidence" value="ECO:0007669"/>
    <property type="project" value="UniProtKB-EC"/>
</dbReference>
<keyword evidence="6 10" id="KW-0418">Kinase</keyword>
<feature type="region of interest" description="Disordered" evidence="11">
    <location>
        <begin position="1"/>
        <end position="26"/>
    </location>
</feature>
<comment type="caution">
    <text evidence="12">The sequence shown here is derived from an EMBL/GenBank/DDBJ whole genome shotgun (WGS) entry which is preliminary data.</text>
</comment>
<evidence type="ECO:0000256" key="9">
    <source>
        <dbReference type="ARBA" id="ARBA00048090"/>
    </source>
</evidence>
<dbReference type="InterPro" id="IPR027417">
    <property type="entry name" value="P-loop_NTPase"/>
</dbReference>
<dbReference type="Gene3D" id="3.40.50.300">
    <property type="entry name" value="P-loop containing nucleotide triphosphate hydrolases"/>
    <property type="match status" value="1"/>
</dbReference>
<name>A0A366KDM4_9BIFI</name>
<dbReference type="Proteomes" id="UP000252345">
    <property type="component" value="Unassembled WGS sequence"/>
</dbReference>
<dbReference type="InterPro" id="IPR006001">
    <property type="entry name" value="Therm_gnt_kin"/>
</dbReference>
<dbReference type="AlphaFoldDB" id="A0A366KDM4"/>
<dbReference type="OrthoDB" id="9795716at2"/>
<keyword evidence="4 10" id="KW-0808">Transferase</keyword>
<organism evidence="12 13">
    <name type="scientific">Bifidobacterium xylocopae</name>
    <dbReference type="NCBI Taxonomy" id="2493119"/>
    <lineage>
        <taxon>Bacteria</taxon>
        <taxon>Bacillati</taxon>
        <taxon>Actinomycetota</taxon>
        <taxon>Actinomycetes</taxon>
        <taxon>Bifidobacteriales</taxon>
        <taxon>Bifidobacteriaceae</taxon>
        <taxon>Bifidobacterium</taxon>
    </lineage>
</organism>
<dbReference type="RefSeq" id="WP_113853258.1">
    <property type="nucleotide sequence ID" value="NZ_PDCH01000005.1"/>
</dbReference>
<reference evidence="12 13" key="1">
    <citation type="submission" date="2017-10" db="EMBL/GenBank/DDBJ databases">
        <title>Bifidobacterium xylocopum sp. nov. and Bifidobacterium aemilianum sp. nov., from the carpenter bee (Xylocopa violacea) digestive tract.</title>
        <authorList>
            <person name="Alberoni D."/>
            <person name="Baffoni L."/>
            <person name="Di Gioia D."/>
            <person name="Gaggia F."/>
            <person name="Biavati B."/>
        </authorList>
    </citation>
    <scope>NUCLEOTIDE SEQUENCE [LARGE SCALE GENOMIC DNA]</scope>
    <source>
        <strain evidence="12 13">XV2</strain>
    </source>
</reference>
<keyword evidence="7 10" id="KW-0067">ATP-binding</keyword>
<keyword evidence="8" id="KW-0311">Gluconate utilization</keyword>
<evidence type="ECO:0000313" key="13">
    <source>
        <dbReference type="Proteomes" id="UP000252345"/>
    </source>
</evidence>
<evidence type="ECO:0000256" key="5">
    <source>
        <dbReference type="ARBA" id="ARBA00022741"/>
    </source>
</evidence>
<dbReference type="SUPFAM" id="SSF52540">
    <property type="entry name" value="P-loop containing nucleoside triphosphate hydrolases"/>
    <property type="match status" value="1"/>
</dbReference>
<evidence type="ECO:0000256" key="3">
    <source>
        <dbReference type="ARBA" id="ARBA00012054"/>
    </source>
</evidence>
<evidence type="ECO:0000256" key="11">
    <source>
        <dbReference type="SAM" id="MobiDB-lite"/>
    </source>
</evidence>
<evidence type="ECO:0000256" key="2">
    <source>
        <dbReference type="ARBA" id="ARBA00008420"/>
    </source>
</evidence>
<comment type="catalytic activity">
    <reaction evidence="9 10">
        <text>D-gluconate + ATP = 6-phospho-D-gluconate + ADP + H(+)</text>
        <dbReference type="Rhea" id="RHEA:19433"/>
        <dbReference type="ChEBI" id="CHEBI:15378"/>
        <dbReference type="ChEBI" id="CHEBI:18391"/>
        <dbReference type="ChEBI" id="CHEBI:30616"/>
        <dbReference type="ChEBI" id="CHEBI:58759"/>
        <dbReference type="ChEBI" id="CHEBI:456216"/>
        <dbReference type="EC" id="2.7.1.12"/>
    </reaction>
</comment>
<evidence type="ECO:0000256" key="4">
    <source>
        <dbReference type="ARBA" id="ARBA00022679"/>
    </source>
</evidence>
<feature type="region of interest" description="Disordered" evidence="11">
    <location>
        <begin position="212"/>
        <end position="233"/>
    </location>
</feature>
<feature type="compositionally biased region" description="Polar residues" evidence="11">
    <location>
        <begin position="13"/>
        <end position="22"/>
    </location>
</feature>
<sequence length="233" mass="25847">MADTHSQDEAGGTPTSIPQAAENTVPGDYLHGKTPVLVIMGVSGCGKTTMNEHLSAKLGWDTAEADDFHPKANIEKMAHGIPLDDDDRWPWLDRIHDWIADHIEQGRPGTVTCSALKRIYRDKLRMPGVIFIHLNGDYDTIMERLSGRKGHFMKPDMLKSQFDTLEPLGPDEIHMTIDVSLKASPETEAEEVIDTLGLECAVETHTEAVERERARQAAHTDSSSAHMTEGNER</sequence>
<dbReference type="GO" id="GO:0005524">
    <property type="term" value="F:ATP binding"/>
    <property type="evidence" value="ECO:0007669"/>
    <property type="project" value="UniProtKB-KW"/>
</dbReference>
<keyword evidence="5 10" id="KW-0547">Nucleotide-binding</keyword>
<evidence type="ECO:0000256" key="10">
    <source>
        <dbReference type="RuleBase" id="RU363066"/>
    </source>
</evidence>
<dbReference type="PANTHER" id="PTHR43442:SF3">
    <property type="entry name" value="GLUCONOKINASE-RELATED"/>
    <property type="match status" value="1"/>
</dbReference>
<dbReference type="EMBL" id="PDCH01000005">
    <property type="protein sequence ID" value="RBP99487.1"/>
    <property type="molecule type" value="Genomic_DNA"/>
</dbReference>
<dbReference type="FunFam" id="3.40.50.300:FF:000522">
    <property type="entry name" value="Gluconokinase"/>
    <property type="match status" value="1"/>
</dbReference>
<dbReference type="GO" id="GO:0019521">
    <property type="term" value="P:D-gluconate metabolic process"/>
    <property type="evidence" value="ECO:0007669"/>
    <property type="project" value="UniProtKB-KW"/>
</dbReference>
<dbReference type="PANTHER" id="PTHR43442">
    <property type="entry name" value="GLUCONOKINASE-RELATED"/>
    <property type="match status" value="1"/>
</dbReference>
<evidence type="ECO:0000256" key="1">
    <source>
        <dbReference type="ARBA" id="ARBA00004761"/>
    </source>
</evidence>
<evidence type="ECO:0000256" key="7">
    <source>
        <dbReference type="ARBA" id="ARBA00022840"/>
    </source>
</evidence>
<comment type="similarity">
    <text evidence="2 10">Belongs to the gluconokinase GntK/GntV family.</text>
</comment>
<dbReference type="NCBIfam" id="TIGR01313">
    <property type="entry name" value="therm_gnt_kin"/>
    <property type="match status" value="1"/>
</dbReference>
<evidence type="ECO:0000313" key="12">
    <source>
        <dbReference type="EMBL" id="RBP99487.1"/>
    </source>
</evidence>
<dbReference type="EC" id="2.7.1.12" evidence="3 10"/>
<protein>
    <recommendedName>
        <fullName evidence="3 10">Gluconokinase</fullName>
        <ecNumber evidence="3 10">2.7.1.12</ecNumber>
    </recommendedName>
</protein>
<accession>A0A366KDM4</accession>
<gene>
    <name evidence="12" type="ORF">CRD59_03750</name>
</gene>
<dbReference type="CDD" id="cd02021">
    <property type="entry name" value="GntK"/>
    <property type="match status" value="1"/>
</dbReference>
<keyword evidence="13" id="KW-1185">Reference proteome</keyword>
<dbReference type="GO" id="GO:0005737">
    <property type="term" value="C:cytoplasm"/>
    <property type="evidence" value="ECO:0007669"/>
    <property type="project" value="TreeGrafter"/>
</dbReference>
<evidence type="ECO:0000256" key="8">
    <source>
        <dbReference type="ARBA" id="ARBA00023064"/>
    </source>
</evidence>
<evidence type="ECO:0000256" key="6">
    <source>
        <dbReference type="ARBA" id="ARBA00022777"/>
    </source>
</evidence>
<proteinExistence type="inferred from homology"/>